<evidence type="ECO:0000259" key="3">
    <source>
        <dbReference type="PROSITE" id="PS51259"/>
    </source>
</evidence>
<name>A0A8J5M5B9_ZINOF</name>
<evidence type="ECO:0008006" key="6">
    <source>
        <dbReference type="Google" id="ProtNLM"/>
    </source>
</evidence>
<keyword evidence="5" id="KW-1185">Reference proteome</keyword>
<dbReference type="AlphaFoldDB" id="A0A8J5M5B9"/>
<dbReference type="InterPro" id="IPR008528">
    <property type="entry name" value="unc-13_homologue"/>
</dbReference>
<dbReference type="Proteomes" id="UP000734854">
    <property type="component" value="Unassembled WGS sequence"/>
</dbReference>
<feature type="domain" description="MHD2" evidence="3">
    <location>
        <begin position="1042"/>
        <end position="1152"/>
    </location>
</feature>
<protein>
    <recommendedName>
        <fullName evidence="6">Protein unc-13 homolog</fullName>
    </recommendedName>
</protein>
<feature type="domain" description="MHD1" evidence="2">
    <location>
        <begin position="666"/>
        <end position="859"/>
    </location>
</feature>
<proteinExistence type="predicted"/>
<reference evidence="4 5" key="1">
    <citation type="submission" date="2020-08" db="EMBL/GenBank/DDBJ databases">
        <title>Plant Genome Project.</title>
        <authorList>
            <person name="Zhang R.-G."/>
        </authorList>
    </citation>
    <scope>NUCLEOTIDE SEQUENCE [LARGE SCALE GENOMIC DNA]</scope>
    <source>
        <tissue evidence="4">Rhizome</tissue>
    </source>
</reference>
<feature type="compositionally biased region" description="Basic and acidic residues" evidence="1">
    <location>
        <begin position="128"/>
        <end position="141"/>
    </location>
</feature>
<dbReference type="PANTHER" id="PTHR31280:SF2">
    <property type="entry name" value="PROTEIN UNC-13 HOMOLOG"/>
    <property type="match status" value="1"/>
</dbReference>
<feature type="region of interest" description="Disordered" evidence="1">
    <location>
        <begin position="89"/>
        <end position="116"/>
    </location>
</feature>
<dbReference type="Pfam" id="PF25761">
    <property type="entry name" value="TPR_PATROL1"/>
    <property type="match status" value="2"/>
</dbReference>
<dbReference type="InterPro" id="IPR014770">
    <property type="entry name" value="Munc13_1"/>
</dbReference>
<comment type="caution">
    <text evidence="4">The sequence shown here is derived from an EMBL/GenBank/DDBJ whole genome shotgun (WGS) entry which is preliminary data.</text>
</comment>
<dbReference type="InterPro" id="IPR057984">
    <property type="entry name" value="PATROL1_C"/>
</dbReference>
<sequence length="1197" mass="135620">MEEDNIIELLQRYRRDRRVLLSYILSGSLIKKVVLPPGAISLDDIDIDQVSVDYALSCTKKGETLDLSEAIRLYHDSLDYPATSSAGPEKDFFLVTNPESSGSPPSRAPPPAPVVTPSQIVANLSRSESFETPHDQDHELTVDDIEDFEDDEEEVGSLRGSRQQPTDAADLSLRLPLFGTGINDDDLRETAYEILVASAGASGGLIVPSKEKKKVRKSTLMRKLRHSKNEDVTSTTPRATGLVGLLETMRAQLEECFVPLIIDTLQISESMDIRTRQGLLNALVGKVGKRMDHLLIPLELLCCISRTEFSDKKAFLRWQKRQLNILEEGLINHPVVGYRDSGHKGNEFRNLLRKIEEAELLQPAAAEVQRVECLRSLREIATSLAERPARGDLTGEVCHWADGYPLNVRLYEKMLSSVFDILDEGKLTEEVEEILEFLKSTWRTLGITETIHETCYAWVLFRQFALTGEQKLLQLVIQHLRKIPLKEQRGPQERLHLKSLCCSIESENGWGDLTFFNSFLLPIKKWVDKKLSDYHLQFSEGASTMAEILTVAMLIRRILLEENEQVTDLLDQDQIETYISSSIKTAFARITHAAEVRADTGHEHVLAYLGDESKKLLKKDSTIFMSIFTKWYSKAAVISASLLHKFYGNKLKPFLDRAEHLTEDVVTVFPVAESLEQYVLSVISSSFGEDQLDDYCRKNLSLYQVEKISGTLVLRWINVQLDRIVGWVKRAVQQESAYCVTRHKKEALEESLVLPHLKAENEEVSLLSEPASEVLQFTMEKACVCLDWEPISPQQRHGSSIVEVYRIIEETVDQFFALNVPMDVGELNSLCRGLDSTFLVYTQGVIEKLVNKEDLIPPEPILTRYKKESGIKAFVKKEVAEIRVVEDKKSSQISSLTTVKLCVRLNTLHKVDSDVGWFKLKDFGRRQNGENRLEKVNETLGILSCIQYAITQLNKLEDSIYDRWTRKKQENFSISMSKFYVGHPMSDKSRSFNSNQKNAFDRSRKEINAAIDKICEFSGTKVIFWDLREPYIINLYKNSVSQARLEALIDAFDSVLNQLCDVIVEPLRDRVVTGLLQASLDGLLRIILDGGPSRVFFLSDAKLIEDDLEILKEFFISGGDGLPRGTVENLVARIRPVISLLGYETRVLIDDLRDVTQGGRSKFGADTKTLLRILCHRSDSEASQFLKKQFKIPKSSS</sequence>
<organism evidence="4 5">
    <name type="scientific">Zingiber officinale</name>
    <name type="common">Ginger</name>
    <name type="synonym">Amomum zingiber</name>
    <dbReference type="NCBI Taxonomy" id="94328"/>
    <lineage>
        <taxon>Eukaryota</taxon>
        <taxon>Viridiplantae</taxon>
        <taxon>Streptophyta</taxon>
        <taxon>Embryophyta</taxon>
        <taxon>Tracheophyta</taxon>
        <taxon>Spermatophyta</taxon>
        <taxon>Magnoliopsida</taxon>
        <taxon>Liliopsida</taxon>
        <taxon>Zingiberales</taxon>
        <taxon>Zingiberaceae</taxon>
        <taxon>Zingiber</taxon>
    </lineage>
</organism>
<dbReference type="PROSITE" id="PS51258">
    <property type="entry name" value="MHD1"/>
    <property type="match status" value="1"/>
</dbReference>
<dbReference type="InterPro" id="IPR014772">
    <property type="entry name" value="Munc13_dom-2"/>
</dbReference>
<evidence type="ECO:0000313" key="4">
    <source>
        <dbReference type="EMBL" id="KAG6532918.1"/>
    </source>
</evidence>
<dbReference type="PANTHER" id="PTHR31280">
    <property type="entry name" value="PROTEIN UNC-13 HOMOLOG"/>
    <property type="match status" value="1"/>
</dbReference>
<dbReference type="EMBL" id="JACMSC010000002">
    <property type="protein sequence ID" value="KAG6532918.1"/>
    <property type="molecule type" value="Genomic_DNA"/>
</dbReference>
<accession>A0A8J5M5B9</accession>
<evidence type="ECO:0000259" key="2">
    <source>
        <dbReference type="PROSITE" id="PS51258"/>
    </source>
</evidence>
<gene>
    <name evidence="4" type="ORF">ZIOFF_006777</name>
</gene>
<feature type="compositionally biased region" description="Acidic residues" evidence="1">
    <location>
        <begin position="142"/>
        <end position="155"/>
    </location>
</feature>
<feature type="region of interest" description="Disordered" evidence="1">
    <location>
        <begin position="128"/>
        <end position="165"/>
    </location>
</feature>
<dbReference type="PROSITE" id="PS51259">
    <property type="entry name" value="MHD2"/>
    <property type="match status" value="1"/>
</dbReference>
<evidence type="ECO:0000313" key="5">
    <source>
        <dbReference type="Proteomes" id="UP000734854"/>
    </source>
</evidence>
<evidence type="ECO:0000256" key="1">
    <source>
        <dbReference type="SAM" id="MobiDB-lite"/>
    </source>
</evidence>